<feature type="region of interest" description="Disordered" evidence="1">
    <location>
        <begin position="47"/>
        <end position="74"/>
    </location>
</feature>
<protein>
    <submittedName>
        <fullName evidence="3">Uncharacterized protein</fullName>
    </submittedName>
</protein>
<reference evidence="3 4" key="1">
    <citation type="submission" date="2012-12" db="EMBL/GenBank/DDBJ databases">
        <title>Novel taxa of Listeriaceae from agricultural environments in the United States.</title>
        <authorList>
            <person name="den Bakker H.C."/>
            <person name="Allred A."/>
            <person name="Warchocki S."/>
            <person name="Wright E.M."/>
            <person name="Burrell A."/>
            <person name="Nightingale K.K."/>
            <person name="Kephart D."/>
            <person name="Wiedmann M."/>
        </authorList>
    </citation>
    <scope>NUCLEOTIDE SEQUENCE [LARGE SCALE GENOMIC DNA]</scope>
    <source>
        <strain evidence="3 4">FSL S10-1203</strain>
    </source>
</reference>
<keyword evidence="2" id="KW-0732">Signal</keyword>
<proteinExistence type="predicted"/>
<evidence type="ECO:0000313" key="3">
    <source>
        <dbReference type="EMBL" id="EUJ52984.1"/>
    </source>
</evidence>
<evidence type="ECO:0000256" key="2">
    <source>
        <dbReference type="SAM" id="SignalP"/>
    </source>
</evidence>
<accession>W7DL15</accession>
<dbReference type="AlphaFoldDB" id="W7DL15"/>
<feature type="compositionally biased region" description="Basic and acidic residues" evidence="1">
    <location>
        <begin position="50"/>
        <end position="63"/>
    </location>
</feature>
<dbReference type="Proteomes" id="UP000019241">
    <property type="component" value="Unassembled WGS sequence"/>
</dbReference>
<dbReference type="RefSeq" id="WP_052006826.1">
    <property type="nucleotide sequence ID" value="NZ_AODM01000040.1"/>
</dbReference>
<evidence type="ECO:0000256" key="1">
    <source>
        <dbReference type="SAM" id="MobiDB-lite"/>
    </source>
</evidence>
<gene>
    <name evidence="3" type="ORF">MCOL2_11992</name>
</gene>
<organism evidence="3 4">
    <name type="scientific">Listeria fleischmannii FSL S10-1203</name>
    <dbReference type="NCBI Taxonomy" id="1265822"/>
    <lineage>
        <taxon>Bacteria</taxon>
        <taxon>Bacillati</taxon>
        <taxon>Bacillota</taxon>
        <taxon>Bacilli</taxon>
        <taxon>Bacillales</taxon>
        <taxon>Listeriaceae</taxon>
        <taxon>Listeria</taxon>
    </lineage>
</organism>
<feature type="chain" id="PRO_5004890593" evidence="2">
    <location>
        <begin position="25"/>
        <end position="137"/>
    </location>
</feature>
<dbReference type="EMBL" id="AODM01000040">
    <property type="protein sequence ID" value="EUJ52984.1"/>
    <property type="molecule type" value="Genomic_DNA"/>
</dbReference>
<feature type="signal peptide" evidence="2">
    <location>
        <begin position="1"/>
        <end position="24"/>
    </location>
</feature>
<sequence length="137" mass="15550">MKRLFLAVVAIALAIFVTPVQVNAADNLGWSEDGDQAVQQAPRMMLKASNKPDSHKGWRETRHPGGANRPPQWRSIGETKWKGMYHYTRARMEVRGWFSGKITVMSDSGRIWRTGSSKAVSPWVNQGKAYTYWGNER</sequence>
<dbReference type="PATRIC" id="fig|1265822.4.peg.2432"/>
<comment type="caution">
    <text evidence="3">The sequence shown here is derived from an EMBL/GenBank/DDBJ whole genome shotgun (WGS) entry which is preliminary data.</text>
</comment>
<name>W7DL15_9LIST</name>
<evidence type="ECO:0000313" key="4">
    <source>
        <dbReference type="Proteomes" id="UP000019241"/>
    </source>
</evidence>